<reference evidence="2" key="1">
    <citation type="journal article" date="2015" name="Nature">
        <title>Complex archaea that bridge the gap between prokaryotes and eukaryotes.</title>
        <authorList>
            <person name="Spang A."/>
            <person name="Saw J.H."/>
            <person name="Jorgensen S.L."/>
            <person name="Zaremba-Niedzwiedzka K."/>
            <person name="Martijn J."/>
            <person name="Lind A.E."/>
            <person name="van Eijk R."/>
            <person name="Schleper C."/>
            <person name="Guy L."/>
            <person name="Ettema T.J."/>
        </authorList>
    </citation>
    <scope>NUCLEOTIDE SEQUENCE</scope>
</reference>
<sequence>MKDLSLKFLTLIVLVFGLWLSGVFIAAIWSDDIDSKNSIIEPNEPNEPIPELINIVKEVLDHEGRLIDVIGVCIERIEKLEESHLQMIPTWPDYIELEKDIYFDIHDQNAPDGMWKKVRWPLPKGTKIYFKD</sequence>
<protein>
    <submittedName>
        <fullName evidence="2">Uncharacterized protein</fullName>
    </submittedName>
</protein>
<keyword evidence="1" id="KW-1133">Transmembrane helix</keyword>
<keyword evidence="1" id="KW-0472">Membrane</keyword>
<evidence type="ECO:0000313" key="2">
    <source>
        <dbReference type="EMBL" id="KKN27241.1"/>
    </source>
</evidence>
<name>A0A0F9RQI3_9ZZZZ</name>
<feature type="transmembrane region" description="Helical" evidence="1">
    <location>
        <begin position="6"/>
        <end position="29"/>
    </location>
</feature>
<keyword evidence="1" id="KW-0812">Transmembrane</keyword>
<dbReference type="AlphaFoldDB" id="A0A0F9RQI3"/>
<comment type="caution">
    <text evidence="2">The sequence shown here is derived from an EMBL/GenBank/DDBJ whole genome shotgun (WGS) entry which is preliminary data.</text>
</comment>
<accession>A0A0F9RQI3</accession>
<proteinExistence type="predicted"/>
<dbReference type="EMBL" id="LAZR01002654">
    <property type="protein sequence ID" value="KKN27241.1"/>
    <property type="molecule type" value="Genomic_DNA"/>
</dbReference>
<evidence type="ECO:0000256" key="1">
    <source>
        <dbReference type="SAM" id="Phobius"/>
    </source>
</evidence>
<gene>
    <name evidence="2" type="ORF">LCGC14_0866500</name>
</gene>
<organism evidence="2">
    <name type="scientific">marine sediment metagenome</name>
    <dbReference type="NCBI Taxonomy" id="412755"/>
    <lineage>
        <taxon>unclassified sequences</taxon>
        <taxon>metagenomes</taxon>
        <taxon>ecological metagenomes</taxon>
    </lineage>
</organism>